<dbReference type="AlphaFoldDB" id="A0A2H5QJ96"/>
<dbReference type="Proteomes" id="UP000236630">
    <property type="component" value="Unassembled WGS sequence"/>
</dbReference>
<gene>
    <name evidence="1" type="ORF">CUMW_232400</name>
</gene>
<accession>A0A2H5QJ96</accession>
<organism evidence="1 2">
    <name type="scientific">Citrus unshiu</name>
    <name type="common">Satsuma mandarin</name>
    <name type="synonym">Citrus nobilis var. unshiu</name>
    <dbReference type="NCBI Taxonomy" id="55188"/>
    <lineage>
        <taxon>Eukaryota</taxon>
        <taxon>Viridiplantae</taxon>
        <taxon>Streptophyta</taxon>
        <taxon>Embryophyta</taxon>
        <taxon>Tracheophyta</taxon>
        <taxon>Spermatophyta</taxon>
        <taxon>Magnoliopsida</taxon>
        <taxon>eudicotyledons</taxon>
        <taxon>Gunneridae</taxon>
        <taxon>Pentapetalae</taxon>
        <taxon>rosids</taxon>
        <taxon>malvids</taxon>
        <taxon>Sapindales</taxon>
        <taxon>Rutaceae</taxon>
        <taxon>Aurantioideae</taxon>
        <taxon>Citrus</taxon>
    </lineage>
</organism>
<proteinExistence type="predicted"/>
<evidence type="ECO:0000313" key="1">
    <source>
        <dbReference type="EMBL" id="GAY64295.1"/>
    </source>
</evidence>
<keyword evidence="2" id="KW-1185">Reference proteome</keyword>
<evidence type="ECO:0000313" key="2">
    <source>
        <dbReference type="Proteomes" id="UP000236630"/>
    </source>
</evidence>
<feature type="non-terminal residue" evidence="1">
    <location>
        <position position="1"/>
    </location>
</feature>
<protein>
    <submittedName>
        <fullName evidence="1">Uncharacterized protein</fullName>
    </submittedName>
</protein>
<sequence length="53" mass="6208">LYTLPFRDSISLLSCIDTICHDPTQIVISVFYQVDPPGMRKPNWEFWGFIFEA</sequence>
<comment type="caution">
    <text evidence="1">The sequence shown here is derived from an EMBL/GenBank/DDBJ whole genome shotgun (WGS) entry which is preliminary data.</text>
</comment>
<dbReference type="EMBL" id="BDQV01000401">
    <property type="protein sequence ID" value="GAY64295.1"/>
    <property type="molecule type" value="Genomic_DNA"/>
</dbReference>
<name>A0A2H5QJ96_CITUN</name>
<reference evidence="1 2" key="1">
    <citation type="journal article" date="2017" name="Front. Genet.">
        <title>Draft sequencing of the heterozygous diploid genome of Satsuma (Citrus unshiu Marc.) using a hybrid assembly approach.</title>
        <authorList>
            <person name="Shimizu T."/>
            <person name="Tanizawa Y."/>
            <person name="Mochizuki T."/>
            <person name="Nagasaki H."/>
            <person name="Yoshioka T."/>
            <person name="Toyoda A."/>
            <person name="Fujiyama A."/>
            <person name="Kaminuma E."/>
            <person name="Nakamura Y."/>
        </authorList>
    </citation>
    <scope>NUCLEOTIDE SEQUENCE [LARGE SCALE GENOMIC DNA]</scope>
    <source>
        <strain evidence="2">cv. Miyagawa wase</strain>
    </source>
</reference>